<dbReference type="Proteomes" id="UP001213680">
    <property type="component" value="Chromosome"/>
</dbReference>
<dbReference type="RefSeq" id="WP_274357020.1">
    <property type="nucleotide sequence ID" value="NZ_CP118099.1"/>
</dbReference>
<protein>
    <submittedName>
        <fullName evidence="1">Uncharacterized protein</fullName>
    </submittedName>
</protein>
<evidence type="ECO:0000313" key="2">
    <source>
        <dbReference type="Proteomes" id="UP001213680"/>
    </source>
</evidence>
<keyword evidence="2" id="KW-1185">Reference proteome</keyword>
<organism evidence="1 2">
    <name type="scientific">Exiguobacterium marinum</name>
    <dbReference type="NCBI Taxonomy" id="273528"/>
    <lineage>
        <taxon>Bacteria</taxon>
        <taxon>Bacillati</taxon>
        <taxon>Bacillota</taxon>
        <taxon>Bacilli</taxon>
        <taxon>Bacillales</taxon>
        <taxon>Bacillales Family XII. Incertae Sedis</taxon>
        <taxon>Exiguobacterium</taxon>
    </lineage>
</organism>
<accession>A0ABY7X5Q0</accession>
<gene>
    <name evidence="1" type="ORF">PTI97_01610</name>
</gene>
<dbReference type="EMBL" id="CP118099">
    <property type="protein sequence ID" value="WDH76249.1"/>
    <property type="molecule type" value="Genomic_DNA"/>
</dbReference>
<name>A0ABY7X5Q0_9BACL</name>
<sequence>MSEKGEIVQSAKQLMGDEQDMNDIPFKQYEMMLKHTPDVINAVSNMGGVGSKSQDKVYNTIDRAIDVFAEQLKEDNLSDETRDKLNDRIERMVDKSFQKDSEFKKWMGASIVAGVSGAALVLAKNPEVRKTLTNLLTKKD</sequence>
<reference evidence="1 2" key="1">
    <citation type="submission" date="2023-02" db="EMBL/GenBank/DDBJ databases">
        <title>A bacterium isolated from plastisphere.</title>
        <authorList>
            <person name="Sun Y."/>
        </authorList>
    </citation>
    <scope>NUCLEOTIDE SEQUENCE [LARGE SCALE GENOMIC DNA]</scope>
    <source>
        <strain evidence="2">a-1</strain>
    </source>
</reference>
<proteinExistence type="predicted"/>
<evidence type="ECO:0000313" key="1">
    <source>
        <dbReference type="EMBL" id="WDH76249.1"/>
    </source>
</evidence>